<gene>
    <name evidence="1" type="ordered locus">TEQUI_0924</name>
</gene>
<accession>A0A654KHJ3</accession>
<dbReference type="KEGG" id="teq:TEQUI_0924"/>
<dbReference type="EMBL" id="CP002456">
    <property type="protein sequence ID" value="ADU91855.1"/>
    <property type="molecule type" value="Genomic_DNA"/>
</dbReference>
<name>A0A654KHJ3_TAYEM</name>
<proteinExistence type="predicted"/>
<dbReference type="InterPro" id="IPR049708">
    <property type="entry name" value="PP0621-like"/>
</dbReference>
<sequence length="95" mass="10992">MARLLFFALAFAVIFFFLLGSWSIFRGFSRAKEIARANRKHVEDSYREDNSQNPENMIECDYCGLHTPESETVKAGGKSFCCEDHKRMAFSRDIK</sequence>
<protein>
    <submittedName>
        <fullName evidence="1">Uncharacterized protein</fullName>
    </submittedName>
</protein>
<dbReference type="NCBIfam" id="NF041023">
    <property type="entry name" value="PP0621_fam"/>
    <property type="match status" value="1"/>
</dbReference>
<evidence type="ECO:0000313" key="2">
    <source>
        <dbReference type="Proteomes" id="UP000007472"/>
    </source>
</evidence>
<evidence type="ECO:0000313" key="1">
    <source>
        <dbReference type="EMBL" id="ADU91855.1"/>
    </source>
</evidence>
<dbReference type="Proteomes" id="UP000007472">
    <property type="component" value="Chromosome"/>
</dbReference>
<dbReference type="AlphaFoldDB" id="A0A654KHJ3"/>
<organism evidence="1 2">
    <name type="scientific">Taylorella equigenitalis (strain MCE9)</name>
    <dbReference type="NCBI Taxonomy" id="937774"/>
    <lineage>
        <taxon>Bacteria</taxon>
        <taxon>Pseudomonadati</taxon>
        <taxon>Pseudomonadota</taxon>
        <taxon>Betaproteobacteria</taxon>
        <taxon>Burkholderiales</taxon>
        <taxon>Alcaligenaceae</taxon>
        <taxon>Taylorella</taxon>
    </lineage>
</organism>
<reference evidence="1 2" key="1">
    <citation type="journal article" date="2011" name="J. Bacteriol.">
        <title>Genome sequence of Taylorella equigenitalis MCE9, the causative agent of contagious equine metritis.</title>
        <authorList>
            <person name="Hebert L."/>
            <person name="Moumen B."/>
            <person name="Duquesne F."/>
            <person name="Breuil M.F."/>
            <person name="Laugier C."/>
            <person name="Batto J.M."/>
            <person name="Renault P."/>
            <person name="Petry S."/>
        </authorList>
    </citation>
    <scope>NUCLEOTIDE SEQUENCE [LARGE SCALE GENOMIC DNA]</scope>
    <source>
        <strain evidence="1 2">MCE9</strain>
    </source>
</reference>